<evidence type="ECO:0000313" key="1">
    <source>
        <dbReference type="EMBL" id="GAA3965872.1"/>
    </source>
</evidence>
<comment type="caution">
    <text evidence="1">The sequence shown here is derived from an EMBL/GenBank/DDBJ whole genome shotgun (WGS) entry which is preliminary data.</text>
</comment>
<reference evidence="2" key="1">
    <citation type="journal article" date="2019" name="Int. J. Syst. Evol. Microbiol.">
        <title>The Global Catalogue of Microorganisms (GCM) 10K type strain sequencing project: providing services to taxonomists for standard genome sequencing and annotation.</title>
        <authorList>
            <consortium name="The Broad Institute Genomics Platform"/>
            <consortium name="The Broad Institute Genome Sequencing Center for Infectious Disease"/>
            <person name="Wu L."/>
            <person name="Ma J."/>
        </authorList>
    </citation>
    <scope>NUCLEOTIDE SEQUENCE [LARGE SCALE GENOMIC DNA]</scope>
    <source>
        <strain evidence="2">JCM 16601</strain>
    </source>
</reference>
<gene>
    <name evidence="1" type="ORF">GCM10022210_12940</name>
</gene>
<dbReference type="Proteomes" id="UP001500742">
    <property type="component" value="Unassembled WGS sequence"/>
</dbReference>
<sequence length="51" mass="5930">MLFLNEQCVSVDEEQLVPGHLVTYRQEKMKYSDATIKDEIFTLILALVMLI</sequence>
<keyword evidence="2" id="KW-1185">Reference proteome</keyword>
<name>A0ABP7PHT1_9SPHI</name>
<evidence type="ECO:0000313" key="2">
    <source>
        <dbReference type="Proteomes" id="UP001500742"/>
    </source>
</evidence>
<organism evidence="1 2">
    <name type="scientific">Mucilaginibacter dorajii</name>
    <dbReference type="NCBI Taxonomy" id="692994"/>
    <lineage>
        <taxon>Bacteria</taxon>
        <taxon>Pseudomonadati</taxon>
        <taxon>Bacteroidota</taxon>
        <taxon>Sphingobacteriia</taxon>
        <taxon>Sphingobacteriales</taxon>
        <taxon>Sphingobacteriaceae</taxon>
        <taxon>Mucilaginibacter</taxon>
    </lineage>
</organism>
<accession>A0ABP7PHT1</accession>
<dbReference type="EMBL" id="BAAAZC010000009">
    <property type="protein sequence ID" value="GAA3965872.1"/>
    <property type="molecule type" value="Genomic_DNA"/>
</dbReference>
<proteinExistence type="predicted"/>
<protein>
    <submittedName>
        <fullName evidence="1">Uncharacterized protein</fullName>
    </submittedName>
</protein>